<dbReference type="PROSITE" id="PS51257">
    <property type="entry name" value="PROKAR_LIPOPROTEIN"/>
    <property type="match status" value="1"/>
</dbReference>
<gene>
    <name evidence="2" type="ordered locus">RPE_0525</name>
</gene>
<dbReference type="AlphaFoldDB" id="Q07UA0"/>
<feature type="compositionally biased region" description="Basic residues" evidence="1">
    <location>
        <begin position="106"/>
        <end position="117"/>
    </location>
</feature>
<sequence>MARNPLNQGVAIAAACVILEGSIYGAAIWDCCRASRTEPEDKRSTSNMTQNDSQRGEPRSSAESPAFEGKATQSERDAEARAVLDNMARLKALRLAREAAEPPRTAAKKVTRAKPGQKSKTAAKKDDKPKALSDWLASQQTGGRRI</sequence>
<organism evidence="2">
    <name type="scientific">Rhodopseudomonas palustris (strain BisA53)</name>
    <dbReference type="NCBI Taxonomy" id="316055"/>
    <lineage>
        <taxon>Bacteria</taxon>
        <taxon>Pseudomonadati</taxon>
        <taxon>Pseudomonadota</taxon>
        <taxon>Alphaproteobacteria</taxon>
        <taxon>Hyphomicrobiales</taxon>
        <taxon>Nitrobacteraceae</taxon>
        <taxon>Rhodopseudomonas</taxon>
    </lineage>
</organism>
<dbReference type="HOGENOM" id="CLU_1775979_0_0_5"/>
<dbReference type="eggNOG" id="ENOG5031JEY">
    <property type="taxonomic scope" value="Bacteria"/>
</dbReference>
<evidence type="ECO:0000256" key="1">
    <source>
        <dbReference type="SAM" id="MobiDB-lite"/>
    </source>
</evidence>
<feature type="region of interest" description="Disordered" evidence="1">
    <location>
        <begin position="36"/>
        <end position="146"/>
    </location>
</feature>
<feature type="compositionally biased region" description="Basic and acidic residues" evidence="1">
    <location>
        <begin position="73"/>
        <end position="82"/>
    </location>
</feature>
<accession>Q07UA0</accession>
<reference evidence="2" key="1">
    <citation type="submission" date="2006-09" db="EMBL/GenBank/DDBJ databases">
        <title>Complete sequence of Rhodopseudomonas palustris BisA53.</title>
        <authorList>
            <consortium name="US DOE Joint Genome Institute"/>
            <person name="Copeland A."/>
            <person name="Lucas S."/>
            <person name="Lapidus A."/>
            <person name="Barry K."/>
            <person name="Detter J.C."/>
            <person name="Glavina del Rio T."/>
            <person name="Hammon N."/>
            <person name="Israni S."/>
            <person name="Dalin E."/>
            <person name="Tice H."/>
            <person name="Pitluck S."/>
            <person name="Chain P."/>
            <person name="Malfatti S."/>
            <person name="Shin M."/>
            <person name="Vergez L."/>
            <person name="Schmutz J."/>
            <person name="Larimer F."/>
            <person name="Land M."/>
            <person name="Hauser L."/>
            <person name="Pelletier D.A."/>
            <person name="Kyrpides N."/>
            <person name="Kim E."/>
            <person name="Harwood C.S."/>
            <person name="Oda Y."/>
            <person name="Richardson P."/>
        </authorList>
    </citation>
    <scope>NUCLEOTIDE SEQUENCE [LARGE SCALE GENOMIC DNA]</scope>
    <source>
        <strain evidence="2">BisA53</strain>
    </source>
</reference>
<proteinExistence type="predicted"/>
<name>Q07UA0_RHOP5</name>
<dbReference type="KEGG" id="rpe:RPE_0525"/>
<protein>
    <submittedName>
        <fullName evidence="2">Uncharacterized protein</fullName>
    </submittedName>
</protein>
<dbReference type="EMBL" id="CP000463">
    <property type="protein sequence ID" value="ABJ04484.1"/>
    <property type="molecule type" value="Genomic_DNA"/>
</dbReference>
<feature type="compositionally biased region" description="Polar residues" evidence="1">
    <location>
        <begin position="136"/>
        <end position="146"/>
    </location>
</feature>
<evidence type="ECO:0000313" key="2">
    <source>
        <dbReference type="EMBL" id="ABJ04484.1"/>
    </source>
</evidence>